<accession>A0ABZ3KDR0</accession>
<dbReference type="SUPFAM" id="SSF56112">
    <property type="entry name" value="Protein kinase-like (PK-like)"/>
    <property type="match status" value="1"/>
</dbReference>
<feature type="non-terminal residue" evidence="2">
    <location>
        <position position="163"/>
    </location>
</feature>
<proteinExistence type="predicted"/>
<reference evidence="2" key="1">
    <citation type="submission" date="2017-08" db="EMBL/GenBank/DDBJ databases">
        <authorList>
            <person name="Polle J.E."/>
            <person name="Barry K."/>
            <person name="Cushman J."/>
            <person name="Schmutz J."/>
            <person name="Tran D."/>
            <person name="Hathwaick L.T."/>
            <person name="Yim W.C."/>
            <person name="Jenkins J."/>
            <person name="Mckie-Krisberg Z.M."/>
            <person name="Prochnik S."/>
            <person name="Lindquist E."/>
            <person name="Dockter R.B."/>
            <person name="Adam C."/>
            <person name="Molina H."/>
            <person name="Bunkerborg J."/>
            <person name="Jin E."/>
            <person name="Buchheim M."/>
            <person name="Magnuson J."/>
        </authorList>
    </citation>
    <scope>NUCLEOTIDE SEQUENCE</scope>
    <source>
        <strain evidence="2">CCAP 19/18</strain>
    </source>
</reference>
<evidence type="ECO:0000313" key="2">
    <source>
        <dbReference type="EMBL" id="KAF5827308.1"/>
    </source>
</evidence>
<protein>
    <recommendedName>
        <fullName evidence="1">Protein kinase domain-containing protein</fullName>
    </recommendedName>
</protein>
<feature type="domain" description="Protein kinase" evidence="1">
    <location>
        <begin position="5"/>
        <end position="163"/>
    </location>
</feature>
<dbReference type="InterPro" id="IPR001245">
    <property type="entry name" value="Ser-Thr/Tyr_kinase_cat_dom"/>
</dbReference>
<dbReference type="EMBL" id="MU070534">
    <property type="protein sequence ID" value="KAF5827308.1"/>
    <property type="molecule type" value="Genomic_DNA"/>
</dbReference>
<dbReference type="Gene3D" id="3.30.200.20">
    <property type="entry name" value="Phosphorylase Kinase, domain 1"/>
    <property type="match status" value="1"/>
</dbReference>
<keyword evidence="3" id="KW-1185">Reference proteome</keyword>
<name>A0ABZ3KDR0_DUNSA</name>
<dbReference type="PROSITE" id="PS50011">
    <property type="entry name" value="PROTEIN_KINASE_DOM"/>
    <property type="match status" value="1"/>
</dbReference>
<organism evidence="2 3">
    <name type="scientific">Dunaliella salina</name>
    <name type="common">Green alga</name>
    <name type="synonym">Protococcus salinus</name>
    <dbReference type="NCBI Taxonomy" id="3046"/>
    <lineage>
        <taxon>Eukaryota</taxon>
        <taxon>Viridiplantae</taxon>
        <taxon>Chlorophyta</taxon>
        <taxon>core chlorophytes</taxon>
        <taxon>Chlorophyceae</taxon>
        <taxon>CS clade</taxon>
        <taxon>Chlamydomonadales</taxon>
        <taxon>Dunaliellaceae</taxon>
        <taxon>Dunaliella</taxon>
    </lineage>
</organism>
<dbReference type="InterPro" id="IPR000719">
    <property type="entry name" value="Prot_kinase_dom"/>
</dbReference>
<gene>
    <name evidence="2" type="ORF">DUNSADRAFT_871</name>
</gene>
<dbReference type="Proteomes" id="UP000815325">
    <property type="component" value="Unassembled WGS sequence"/>
</dbReference>
<evidence type="ECO:0000313" key="3">
    <source>
        <dbReference type="Proteomes" id="UP000815325"/>
    </source>
</evidence>
<dbReference type="Pfam" id="PF07714">
    <property type="entry name" value="PK_Tyr_Ser-Thr"/>
    <property type="match status" value="1"/>
</dbReference>
<dbReference type="InterPro" id="IPR011009">
    <property type="entry name" value="Kinase-like_dom_sf"/>
</dbReference>
<comment type="caution">
    <text evidence="2">The sequence shown here is derived from an EMBL/GenBank/DDBJ whole genome shotgun (WGS) entry which is preliminary data.</text>
</comment>
<sequence>METGLTHFSYIAKGSFALVYAAHLQSSGERVAVKVLKPEFHGDEGHCQRFFKEVGIQAMLNHKNLIKLHGLCTLPLSQLIPVTPPGILPHSATSTCIPGAMSAAPGTATGSPSMASPFMGCVPNGIRTGMGVGMGITMGVGMGNGMKDVAAVADPYSGVSGGN</sequence>
<evidence type="ECO:0000259" key="1">
    <source>
        <dbReference type="PROSITE" id="PS50011"/>
    </source>
</evidence>